<reference evidence="2 3" key="1">
    <citation type="submission" date="2018-12" db="EMBL/GenBank/DDBJ databases">
        <title>Complete genome of Nonlabens sp. MJ115.</title>
        <authorList>
            <person name="Choi H.S."/>
            <person name="Jung J."/>
        </authorList>
    </citation>
    <scope>NUCLEOTIDE SEQUENCE [LARGE SCALE GENOMIC DNA]</scope>
    <source>
        <strain evidence="2 3">MJ115</strain>
    </source>
</reference>
<dbReference type="GO" id="GO:0004553">
    <property type="term" value="F:hydrolase activity, hydrolyzing O-glycosyl compounds"/>
    <property type="evidence" value="ECO:0007669"/>
    <property type="project" value="InterPro"/>
</dbReference>
<keyword evidence="3" id="KW-1185">Reference proteome</keyword>
<keyword evidence="2" id="KW-0378">Hydrolase</keyword>
<dbReference type="Pfam" id="PF02350">
    <property type="entry name" value="Epimerase_2"/>
    <property type="match status" value="1"/>
</dbReference>
<dbReference type="GO" id="GO:0006047">
    <property type="term" value="P:UDP-N-acetylglucosamine metabolic process"/>
    <property type="evidence" value="ECO:0007669"/>
    <property type="project" value="InterPro"/>
</dbReference>
<dbReference type="AlphaFoldDB" id="A0A3S9N048"/>
<dbReference type="OrthoDB" id="9803238at2"/>
<organism evidence="2 3">
    <name type="scientific">Nonlabens ponticola</name>
    <dbReference type="NCBI Taxonomy" id="2496866"/>
    <lineage>
        <taxon>Bacteria</taxon>
        <taxon>Pseudomonadati</taxon>
        <taxon>Bacteroidota</taxon>
        <taxon>Flavobacteriia</taxon>
        <taxon>Flavobacteriales</taxon>
        <taxon>Flavobacteriaceae</taxon>
        <taxon>Nonlabens</taxon>
    </lineage>
</organism>
<dbReference type="InterPro" id="IPR003331">
    <property type="entry name" value="UDP_GlcNAc_Epimerase_2_dom"/>
</dbReference>
<gene>
    <name evidence="2" type="primary">neuC</name>
    <name evidence="2" type="ORF">EJ995_10790</name>
</gene>
<dbReference type="EMBL" id="CP034549">
    <property type="protein sequence ID" value="AZQ44702.1"/>
    <property type="molecule type" value="Genomic_DNA"/>
</dbReference>
<evidence type="ECO:0000313" key="3">
    <source>
        <dbReference type="Proteomes" id="UP000279600"/>
    </source>
</evidence>
<name>A0A3S9N048_9FLAO</name>
<evidence type="ECO:0000313" key="2">
    <source>
        <dbReference type="EMBL" id="AZQ44702.1"/>
    </source>
</evidence>
<sequence>MGLSQARTCKRIMKRKICVVVTARPSYSRIKTALQAIVDHPNLELQLVVAASALLDRYGNAIKNIESDGFTITAKVFNVLEGQNLTAAAKTTGIGILELSTVFENLQPDVVVTIADRYETMATAIAASYMNIPLAHIQGGEVTGNIDEKVRHAITKLADYHFVASDGARERVIKLGEEASMVHNTGCPSIDLAIDVKDDGKLDFDPFAKYGGVGEIQDLDNGYYVVMQHPVSSEYALSRKQIEETLYAMQETEKPVLWFWPNVDAGSDGTSKGIRSFREKFPAQRFHFFKNMEPHDFLKLLNNCNALIGNSSVGIRECAFLGVPVVNIGTRQNRRERGNNVIDADYNKEEIVSALEKIAVQERPGSSNVYGGGNSGLKIANLLADLPLRFHKTLVY</sequence>
<dbReference type="SUPFAM" id="SSF53756">
    <property type="entry name" value="UDP-Glycosyltransferase/glycogen phosphorylase"/>
    <property type="match status" value="1"/>
</dbReference>
<dbReference type="InterPro" id="IPR029767">
    <property type="entry name" value="WecB-like"/>
</dbReference>
<dbReference type="Proteomes" id="UP000279600">
    <property type="component" value="Chromosome"/>
</dbReference>
<evidence type="ECO:0000259" key="1">
    <source>
        <dbReference type="Pfam" id="PF02350"/>
    </source>
</evidence>
<keyword evidence="2" id="KW-0326">Glycosidase</keyword>
<dbReference type="PANTHER" id="PTHR43174">
    <property type="entry name" value="UDP-N-ACETYLGLUCOSAMINE 2-EPIMERASE"/>
    <property type="match status" value="1"/>
</dbReference>
<dbReference type="KEGG" id="noj:EJ995_10790"/>
<dbReference type="CDD" id="cd03786">
    <property type="entry name" value="GTB_UDP-GlcNAc_2-Epimerase"/>
    <property type="match status" value="1"/>
</dbReference>
<dbReference type="Gene3D" id="3.40.50.2000">
    <property type="entry name" value="Glycogen Phosphorylase B"/>
    <property type="match status" value="2"/>
</dbReference>
<accession>A0A3S9N048</accession>
<dbReference type="NCBIfam" id="TIGR03568">
    <property type="entry name" value="NeuC_NnaA"/>
    <property type="match status" value="1"/>
</dbReference>
<proteinExistence type="predicted"/>
<dbReference type="PANTHER" id="PTHR43174:SF3">
    <property type="entry name" value="UDP-N-ACETYLGLUCOSAMINE 2-EPIMERASE"/>
    <property type="match status" value="1"/>
</dbReference>
<dbReference type="InterPro" id="IPR020004">
    <property type="entry name" value="UDP-GlcNAc_Epase"/>
</dbReference>
<protein>
    <submittedName>
        <fullName evidence="2">UDP-N-acetylglucosamine 2-epimerase (Hydrolyzing)</fullName>
        <ecNumber evidence="2">3.2.1.183</ecNumber>
    </submittedName>
</protein>
<feature type="domain" description="UDP-N-acetylglucosamine 2-epimerase" evidence="1">
    <location>
        <begin position="36"/>
        <end position="383"/>
    </location>
</feature>
<dbReference type="EC" id="3.2.1.183" evidence="2"/>